<comment type="subcellular location">
    <subcellularLocation>
        <location evidence="1">Membrane</location>
        <topology evidence="1">Multi-pass membrane protein</topology>
    </subcellularLocation>
</comment>
<gene>
    <name evidence="6" type="ORF">HZU75_01940</name>
</gene>
<dbReference type="KEGG" id="cfon:HZU75_01940"/>
<keyword evidence="2 5" id="KW-0812">Transmembrane</keyword>
<evidence type="ECO:0000313" key="7">
    <source>
        <dbReference type="Proteomes" id="UP000510822"/>
    </source>
</evidence>
<dbReference type="AlphaFoldDB" id="A0A7D5V7M4"/>
<feature type="transmembrane region" description="Helical" evidence="5">
    <location>
        <begin position="60"/>
        <end position="83"/>
    </location>
</feature>
<evidence type="ECO:0000256" key="2">
    <source>
        <dbReference type="ARBA" id="ARBA00022692"/>
    </source>
</evidence>
<dbReference type="InterPro" id="IPR019109">
    <property type="entry name" value="MamF_MmsF"/>
</dbReference>
<name>A0A7D5V7M4_9NEIS</name>
<evidence type="ECO:0000256" key="4">
    <source>
        <dbReference type="ARBA" id="ARBA00023136"/>
    </source>
</evidence>
<evidence type="ECO:0000256" key="5">
    <source>
        <dbReference type="SAM" id="Phobius"/>
    </source>
</evidence>
<accession>A0A7D5V7M4</accession>
<keyword evidence="7" id="KW-1185">Reference proteome</keyword>
<dbReference type="Proteomes" id="UP000510822">
    <property type="component" value="Chromosome"/>
</dbReference>
<evidence type="ECO:0000313" key="6">
    <source>
        <dbReference type="EMBL" id="QLI80397.1"/>
    </source>
</evidence>
<dbReference type="EMBL" id="CP058952">
    <property type="protein sequence ID" value="QLI80397.1"/>
    <property type="molecule type" value="Genomic_DNA"/>
</dbReference>
<organism evidence="6 7">
    <name type="scientific">Chitinibacter fontanus</name>
    <dbReference type="NCBI Taxonomy" id="1737446"/>
    <lineage>
        <taxon>Bacteria</taxon>
        <taxon>Pseudomonadati</taxon>
        <taxon>Pseudomonadota</taxon>
        <taxon>Betaproteobacteria</taxon>
        <taxon>Neisseriales</taxon>
        <taxon>Chitinibacteraceae</taxon>
        <taxon>Chitinibacter</taxon>
    </lineage>
</organism>
<reference evidence="6 7" key="1">
    <citation type="journal article" date="2016" name="Int. J. Syst. Evol. Microbiol.">
        <title>Chitinibacter fontanus sp. nov., isolated from a spring.</title>
        <authorList>
            <person name="Sheu S.Y."/>
            <person name="Li Y.S."/>
            <person name="Young C.C."/>
            <person name="Chen W.M."/>
        </authorList>
    </citation>
    <scope>NUCLEOTIDE SEQUENCE [LARGE SCALE GENOMIC DNA]</scope>
    <source>
        <strain evidence="6 7">STM-7</strain>
    </source>
</reference>
<keyword evidence="4 5" id="KW-0472">Membrane</keyword>
<dbReference type="RefSeq" id="WP_180307539.1">
    <property type="nucleotide sequence ID" value="NZ_CP058952.1"/>
</dbReference>
<feature type="transmembrane region" description="Helical" evidence="5">
    <location>
        <begin position="20"/>
        <end position="39"/>
    </location>
</feature>
<proteinExistence type="predicted"/>
<dbReference type="Pfam" id="PF09685">
    <property type="entry name" value="MamF_MmsF"/>
    <property type="match status" value="1"/>
</dbReference>
<evidence type="ECO:0000256" key="3">
    <source>
        <dbReference type="ARBA" id="ARBA00022989"/>
    </source>
</evidence>
<sequence>MSDLTPSTIPSQDSRNVAVLVYLLTIFFSVIPGLVIYVLKKDDEFIFDAGKEALNWSITLMLASLILGLIPLLGWLILGILWICNVVCSILAALNASKGLLYRYPFALRLIA</sequence>
<protein>
    <submittedName>
        <fullName evidence="6">DUF4870 domain-containing protein</fullName>
    </submittedName>
</protein>
<evidence type="ECO:0000256" key="1">
    <source>
        <dbReference type="ARBA" id="ARBA00004141"/>
    </source>
</evidence>
<keyword evidence="3 5" id="KW-1133">Transmembrane helix</keyword>